<dbReference type="EMBL" id="CAKJTI010000016">
    <property type="protein sequence ID" value="CAG9613741.1"/>
    <property type="molecule type" value="Genomic_DNA"/>
</dbReference>
<comment type="caution">
    <text evidence="2">The sequence shown here is derived from an EMBL/GenBank/DDBJ whole genome shotgun (WGS) entry which is preliminary data.</text>
</comment>
<evidence type="ECO:0000313" key="3">
    <source>
        <dbReference type="Proteomes" id="UP000789423"/>
    </source>
</evidence>
<dbReference type="EC" id="2.7.11.1" evidence="2"/>
<dbReference type="Gene3D" id="1.10.510.10">
    <property type="entry name" value="Transferase(Phosphotransferase) domain 1"/>
    <property type="match status" value="1"/>
</dbReference>
<dbReference type="InterPro" id="IPR011009">
    <property type="entry name" value="Kinase-like_dom_sf"/>
</dbReference>
<feature type="domain" description="Protein kinase" evidence="1">
    <location>
        <begin position="24"/>
        <end position="272"/>
    </location>
</feature>
<dbReference type="GO" id="GO:0004674">
    <property type="term" value="F:protein serine/threonine kinase activity"/>
    <property type="evidence" value="ECO:0007669"/>
    <property type="project" value="UniProtKB-EC"/>
</dbReference>
<name>A0ABM8YD70_9BACI</name>
<evidence type="ECO:0000313" key="2">
    <source>
        <dbReference type="EMBL" id="CAG9613741.1"/>
    </source>
</evidence>
<accession>A0ABM8YD70</accession>
<protein>
    <submittedName>
        <fullName evidence="2">Serine/threonine-protein kinase YbdM</fullName>
        <ecNumber evidence="2">2.7.11.1</ecNumber>
    </submittedName>
</protein>
<evidence type="ECO:0000259" key="1">
    <source>
        <dbReference type="PROSITE" id="PS50011"/>
    </source>
</evidence>
<sequence>MNFQKVLAWFDRPLSSDIVVAQRYQIQRILGMGSYGFTYLVTDLLSGEEKVLKQLRKSKQRYTSGRKSFTYEQTILQQLEHHAIPCFFHSFIWRKEPFFVMEEMCGKTFEDFIFRDGEMYTEKETFLILYKVLHVVSYFHSQGIVHRDLRIPNILMRDDDISIIDFGLARFIGEHDERAQSYKGEQAYMREIHYRSDFYALGHFVLFLLYSSYESSKEEQPWYKELTLSVNSCDVIMRMLQMKEPYYESVQELIEDVRCIIERMGNTCSKSF</sequence>
<dbReference type="RefSeq" id="WP_230575790.1">
    <property type="nucleotide sequence ID" value="NZ_CAKJTI010000016.1"/>
</dbReference>
<keyword evidence="3" id="KW-1185">Reference proteome</keyword>
<dbReference type="SUPFAM" id="SSF56112">
    <property type="entry name" value="Protein kinase-like (PK-like)"/>
    <property type="match status" value="1"/>
</dbReference>
<dbReference type="Pfam" id="PF00069">
    <property type="entry name" value="Pkinase"/>
    <property type="match status" value="1"/>
</dbReference>
<keyword evidence="2" id="KW-0808">Transferase</keyword>
<reference evidence="2 3" key="1">
    <citation type="submission" date="2021-10" db="EMBL/GenBank/DDBJ databases">
        <authorList>
            <person name="Criscuolo A."/>
        </authorList>
    </citation>
    <scope>NUCLEOTIDE SEQUENCE [LARGE SCALE GENOMIC DNA]</scope>
    <source>
        <strain evidence="3">CIP 111899</strain>
    </source>
</reference>
<keyword evidence="2" id="KW-0418">Kinase</keyword>
<gene>
    <name evidence="2" type="primary">ybdM</name>
    <name evidence="2" type="ORF">BACCIP111899_02960</name>
</gene>
<dbReference type="PANTHER" id="PTHR44167:SF24">
    <property type="entry name" value="SERINE_THREONINE-PROTEIN KINASE CHK2"/>
    <property type="match status" value="1"/>
</dbReference>
<dbReference type="PROSITE" id="PS50011">
    <property type="entry name" value="PROTEIN_KINASE_DOM"/>
    <property type="match status" value="1"/>
</dbReference>
<proteinExistence type="predicted"/>
<organism evidence="2 3">
    <name type="scientific">Bacillus rhizoplanae</name>
    <dbReference type="NCBI Taxonomy" id="2880966"/>
    <lineage>
        <taxon>Bacteria</taxon>
        <taxon>Bacillati</taxon>
        <taxon>Bacillota</taxon>
        <taxon>Bacilli</taxon>
        <taxon>Bacillales</taxon>
        <taxon>Bacillaceae</taxon>
        <taxon>Bacillus</taxon>
    </lineage>
</organism>
<dbReference type="Proteomes" id="UP000789423">
    <property type="component" value="Unassembled WGS sequence"/>
</dbReference>
<dbReference type="SMART" id="SM00219">
    <property type="entry name" value="TyrKc"/>
    <property type="match status" value="1"/>
</dbReference>
<dbReference type="InterPro" id="IPR020635">
    <property type="entry name" value="Tyr_kinase_cat_dom"/>
</dbReference>
<dbReference type="PANTHER" id="PTHR44167">
    <property type="entry name" value="OVARIAN-SPECIFIC SERINE/THREONINE-PROTEIN KINASE LOK-RELATED"/>
    <property type="match status" value="1"/>
</dbReference>
<dbReference type="InterPro" id="IPR000719">
    <property type="entry name" value="Prot_kinase_dom"/>
</dbReference>